<dbReference type="GO" id="GO:0000271">
    <property type="term" value="P:polysaccharide biosynthetic process"/>
    <property type="evidence" value="ECO:0007669"/>
    <property type="project" value="InterPro"/>
</dbReference>
<evidence type="ECO:0000313" key="3">
    <source>
        <dbReference type="Proteomes" id="UP000001422"/>
    </source>
</evidence>
<dbReference type="GO" id="GO:0015774">
    <property type="term" value="P:polysaccharide transport"/>
    <property type="evidence" value="ECO:0007669"/>
    <property type="project" value="InterPro"/>
</dbReference>
<sequence>MLYGDLGRGRAPALVQVRIEGPVLLLMGPIGLFFARFSRYLQGCGIPVTKVRFPLREFGFPSDVCVPFQEPMKAWRPFLRQLLQERGIRHIFMYGDFIIPHRIAIEEAQALGIEAWVFELGYLRPNYVTLERDRVNARSNLNQPAAFYRNLPPVDQLPPDIVLDPGWRWRKAWKAPTFIQHAFTRYPIIEGEHKLQPTPGFLWCQLRGSWRYWLYRWQERNLKRRLLEHLSFFLAVLQVSSDSQIQLGSPYRGMHDFIEDVIRSFAAHAHSSDHLAFKHHPRDRGYNHYGSLIAVLARRYGVCERVHYFHDGALSRYLRTCRGVITVNSTVGLQALFHAVPTKTMGNTFYNLEGLTDQKPLDGFWRDPQPSDRPLFWRFYHHLVMTTQVNGNFDGDFPFRITFPIGPEARQLDPLPQLQPLRPRPRLNPLLLPARVLARLGWAALGFVLYGLQLPAVLLRRSDWAAQLMTWASAVALRALGVQVVVDDSQPSEPAAVPLVHIFNHRSPCDGLVIQGVLRLPGMTTAQLHLKWVLPGYAAAARNAGSAVLDHRQPSSRLEGMMRASALLRDHGQIMLAPNGSLVTPIEQRVSPSAWMLAQHYNGCVVPWLFRYDGLEGAVGAKYRPLALLLSRLTAPLGTIHCRRGRSQDLVLPMDPRDREGFSRAVQAYYQQAQD</sequence>
<proteinExistence type="predicted"/>
<organism evidence="2 3">
    <name type="scientific">Parasynechococcus marenigrum (strain WH8102)</name>
    <dbReference type="NCBI Taxonomy" id="84588"/>
    <lineage>
        <taxon>Bacteria</taxon>
        <taxon>Bacillati</taxon>
        <taxon>Cyanobacteriota</taxon>
        <taxon>Cyanophyceae</taxon>
        <taxon>Synechococcales</taxon>
        <taxon>Prochlorococcaceae</taxon>
        <taxon>Parasynechococcus</taxon>
        <taxon>Parasynechococcus marenigrum</taxon>
    </lineage>
</organism>
<dbReference type="GO" id="GO:0016746">
    <property type="term" value="F:acyltransferase activity"/>
    <property type="evidence" value="ECO:0007669"/>
    <property type="project" value="InterPro"/>
</dbReference>
<dbReference type="AlphaFoldDB" id="Q7U958"/>
<keyword evidence="3" id="KW-1185">Reference proteome</keyword>
<evidence type="ECO:0000259" key="1">
    <source>
        <dbReference type="Pfam" id="PF01553"/>
    </source>
</evidence>
<dbReference type="KEGG" id="syw:SYNW0400"/>
<dbReference type="InterPro" id="IPR007833">
    <property type="entry name" value="Capsule_polysaccharide_synth"/>
</dbReference>
<reference evidence="2 3" key="1">
    <citation type="journal article" date="2003" name="Nature">
        <title>The genome of a motile marine Synechococcus.</title>
        <authorList>
            <person name="Palenik B."/>
            <person name="Brahamsha B."/>
            <person name="Larimer F."/>
            <person name="Land M."/>
            <person name="Hauser L."/>
            <person name="Chain P."/>
            <person name="Lamerdin J."/>
            <person name="Regala W."/>
            <person name="Allen E.A."/>
            <person name="McCarren J."/>
            <person name="Paulsen I."/>
            <person name="Dufresne A."/>
            <person name="Partensky F."/>
            <person name="Webb E."/>
            <person name="Waterbury J."/>
        </authorList>
    </citation>
    <scope>NUCLEOTIDE SEQUENCE [LARGE SCALE GENOMIC DNA]</scope>
    <source>
        <strain evidence="2 3">WH8102</strain>
    </source>
</reference>
<protein>
    <submittedName>
        <fullName evidence="2">Similar to capsule polysaccharide protein kpsS</fullName>
    </submittedName>
</protein>
<name>Q7U958_PARMW</name>
<dbReference type="Pfam" id="PF05159">
    <property type="entry name" value="Capsule_synth"/>
    <property type="match status" value="1"/>
</dbReference>
<dbReference type="HOGENOM" id="CLU_427525_0_0_3"/>
<accession>Q7U958</accession>
<feature type="domain" description="Phospholipid/glycerol acyltransferase" evidence="1">
    <location>
        <begin position="495"/>
        <end position="584"/>
    </location>
</feature>
<dbReference type="Proteomes" id="UP000001422">
    <property type="component" value="Chromosome"/>
</dbReference>
<dbReference type="eggNOG" id="COG3562">
    <property type="taxonomic scope" value="Bacteria"/>
</dbReference>
<dbReference type="InterPro" id="IPR002123">
    <property type="entry name" value="Plipid/glycerol_acylTrfase"/>
</dbReference>
<dbReference type="STRING" id="84588.SYNW0400"/>
<evidence type="ECO:0000313" key="2">
    <source>
        <dbReference type="EMBL" id="CAE06915.1"/>
    </source>
</evidence>
<gene>
    <name evidence="2" type="ordered locus">SYNW0400</name>
</gene>
<dbReference type="CDD" id="cd16441">
    <property type="entry name" value="beta_Kdo_transferase_KpsS"/>
    <property type="match status" value="1"/>
</dbReference>
<dbReference type="Pfam" id="PF01553">
    <property type="entry name" value="Acyltransferase"/>
    <property type="match status" value="1"/>
</dbReference>
<dbReference type="EMBL" id="BX569690">
    <property type="protein sequence ID" value="CAE06915.1"/>
    <property type="molecule type" value="Genomic_DNA"/>
</dbReference>